<dbReference type="STRING" id="1499687.BN1080_02062"/>
<dbReference type="AlphaFoldDB" id="A0A098ELF0"/>
<evidence type="ECO:0000313" key="4">
    <source>
        <dbReference type="Proteomes" id="UP000043699"/>
    </source>
</evidence>
<keyword evidence="2" id="KW-1133">Transmembrane helix</keyword>
<gene>
    <name evidence="3" type="ORF">BN1080_02062</name>
</gene>
<sequence length="125" mass="14269">MGNDQGTGYAVLDLRMGEAEKDIRELRDDLRNHINQNDDEHKKMQASIAESNLMVREINFSTKQAATDINEMKQNSKESTDRIEKKLEALGAKTDKESGWRAIIMDMIKIIFLLIGFIATGKWIL</sequence>
<name>A0A098ELF0_9BACL</name>
<evidence type="ECO:0000256" key="1">
    <source>
        <dbReference type="SAM" id="Coils"/>
    </source>
</evidence>
<evidence type="ECO:0000256" key="2">
    <source>
        <dbReference type="SAM" id="Phobius"/>
    </source>
</evidence>
<keyword evidence="2" id="KW-0812">Transmembrane</keyword>
<keyword evidence="4" id="KW-1185">Reference proteome</keyword>
<evidence type="ECO:0000313" key="3">
    <source>
        <dbReference type="EMBL" id="CEG23118.1"/>
    </source>
</evidence>
<reference evidence="3 4" key="1">
    <citation type="submission" date="2014-09" db="EMBL/GenBank/DDBJ databases">
        <authorList>
            <person name="Urmite Genomes Urmite Genomes"/>
        </authorList>
    </citation>
    <scope>NUCLEOTIDE SEQUENCE [LARGE SCALE GENOMIC DNA]</scope>
    <source>
        <strain evidence="3 4">ES2</strain>
    </source>
</reference>
<proteinExistence type="predicted"/>
<accession>A0A098ELF0</accession>
<keyword evidence="2" id="KW-0472">Membrane</keyword>
<feature type="coiled-coil region" evidence="1">
    <location>
        <begin position="9"/>
        <end position="43"/>
    </location>
</feature>
<feature type="transmembrane region" description="Helical" evidence="2">
    <location>
        <begin position="103"/>
        <end position="124"/>
    </location>
</feature>
<dbReference type="Proteomes" id="UP000043699">
    <property type="component" value="Unassembled WGS sequence"/>
</dbReference>
<dbReference type="OrthoDB" id="9951444at2"/>
<organism evidence="3 4">
    <name type="scientific">Planococcus massiliensis</name>
    <dbReference type="NCBI Taxonomy" id="1499687"/>
    <lineage>
        <taxon>Bacteria</taxon>
        <taxon>Bacillati</taxon>
        <taxon>Bacillota</taxon>
        <taxon>Bacilli</taxon>
        <taxon>Bacillales</taxon>
        <taxon>Caryophanaceae</taxon>
        <taxon>Planococcus</taxon>
    </lineage>
</organism>
<protein>
    <submittedName>
        <fullName evidence="3">Uncharacterized protein</fullName>
    </submittedName>
</protein>
<dbReference type="RefSeq" id="WP_052651916.1">
    <property type="nucleotide sequence ID" value="NZ_CCXS01000001.1"/>
</dbReference>
<dbReference type="EMBL" id="CCXS01000001">
    <property type="protein sequence ID" value="CEG23118.1"/>
    <property type="molecule type" value="Genomic_DNA"/>
</dbReference>
<keyword evidence="1" id="KW-0175">Coiled coil</keyword>